<reference evidence="1" key="1">
    <citation type="submission" date="2018-05" db="EMBL/GenBank/DDBJ databases">
        <authorList>
            <person name="Lanie J.A."/>
            <person name="Ng W.-L."/>
            <person name="Kazmierczak K.M."/>
            <person name="Andrzejewski T.M."/>
            <person name="Davidsen T.M."/>
            <person name="Wayne K.J."/>
            <person name="Tettelin H."/>
            <person name="Glass J.I."/>
            <person name="Rusch D."/>
            <person name="Podicherti R."/>
            <person name="Tsui H.-C.T."/>
            <person name="Winkler M.E."/>
        </authorList>
    </citation>
    <scope>NUCLEOTIDE SEQUENCE</scope>
</reference>
<sequence length="27" mass="3162">VKEYILFGQKTGVLYQYETSSEKHLIS</sequence>
<feature type="non-terminal residue" evidence="1">
    <location>
        <position position="1"/>
    </location>
</feature>
<evidence type="ECO:0000313" key="1">
    <source>
        <dbReference type="EMBL" id="SVB35029.1"/>
    </source>
</evidence>
<gene>
    <name evidence="1" type="ORF">METZ01_LOCUS187883</name>
</gene>
<organism evidence="1">
    <name type="scientific">marine metagenome</name>
    <dbReference type="NCBI Taxonomy" id="408172"/>
    <lineage>
        <taxon>unclassified sequences</taxon>
        <taxon>metagenomes</taxon>
        <taxon>ecological metagenomes</taxon>
    </lineage>
</organism>
<feature type="non-terminal residue" evidence="1">
    <location>
        <position position="27"/>
    </location>
</feature>
<protein>
    <submittedName>
        <fullName evidence="1">Uncharacterized protein</fullName>
    </submittedName>
</protein>
<dbReference type="EMBL" id="UINC01038266">
    <property type="protein sequence ID" value="SVB35029.1"/>
    <property type="molecule type" value="Genomic_DNA"/>
</dbReference>
<name>A0A382DA53_9ZZZZ</name>
<accession>A0A382DA53</accession>
<dbReference type="AlphaFoldDB" id="A0A382DA53"/>
<proteinExistence type="predicted"/>